<dbReference type="InterPro" id="IPR033121">
    <property type="entry name" value="PEPTIDASE_A1"/>
</dbReference>
<dbReference type="OrthoDB" id="15189at2759"/>
<name>A0A238FH48_9BASI</name>
<gene>
    <name evidence="2" type="ORF">BQ2448_4813</name>
</gene>
<dbReference type="Pfam" id="PF00026">
    <property type="entry name" value="Asp"/>
    <property type="match status" value="1"/>
</dbReference>
<organism evidence="2 3">
    <name type="scientific">Microbotryum intermedium</name>
    <dbReference type="NCBI Taxonomy" id="269621"/>
    <lineage>
        <taxon>Eukaryota</taxon>
        <taxon>Fungi</taxon>
        <taxon>Dikarya</taxon>
        <taxon>Basidiomycota</taxon>
        <taxon>Pucciniomycotina</taxon>
        <taxon>Microbotryomycetes</taxon>
        <taxon>Microbotryales</taxon>
        <taxon>Microbotryaceae</taxon>
        <taxon>Microbotryum</taxon>
    </lineage>
</organism>
<dbReference type="Proteomes" id="UP000198372">
    <property type="component" value="Unassembled WGS sequence"/>
</dbReference>
<dbReference type="AlphaFoldDB" id="A0A238FH48"/>
<accession>A0A238FH48</accession>
<sequence length="128" mass="13709">MVFSSENEARDSWVQHALESIQLGILHSPRLPEPESTQNSPATNMYIYPCDTPPTFTFSFAGSPTARPIGHETLHIGRQNATHCRSAIMGGASDAAGGEGHNLGDALMQNAYTTFDSGNSRVGFSKLA</sequence>
<proteinExistence type="predicted"/>
<evidence type="ECO:0000259" key="1">
    <source>
        <dbReference type="PROSITE" id="PS51767"/>
    </source>
</evidence>
<reference evidence="3" key="1">
    <citation type="submission" date="2016-09" db="EMBL/GenBank/DDBJ databases">
        <authorList>
            <person name="Jeantristanb JTB J.-T."/>
            <person name="Ricardo R."/>
        </authorList>
    </citation>
    <scope>NUCLEOTIDE SEQUENCE [LARGE SCALE GENOMIC DNA]</scope>
</reference>
<protein>
    <submittedName>
        <fullName evidence="2">BQ2448_4813 protein</fullName>
    </submittedName>
</protein>
<dbReference type="PROSITE" id="PS51767">
    <property type="entry name" value="PEPTIDASE_A1"/>
    <property type="match status" value="1"/>
</dbReference>
<dbReference type="EMBL" id="FMSP01000008">
    <property type="protein sequence ID" value="SCV72119.1"/>
    <property type="molecule type" value="Genomic_DNA"/>
</dbReference>
<dbReference type="Gene3D" id="2.40.70.10">
    <property type="entry name" value="Acid Proteases"/>
    <property type="match status" value="1"/>
</dbReference>
<dbReference type="SUPFAM" id="SSF50630">
    <property type="entry name" value="Acid proteases"/>
    <property type="match status" value="1"/>
</dbReference>
<evidence type="ECO:0000313" key="3">
    <source>
        <dbReference type="Proteomes" id="UP000198372"/>
    </source>
</evidence>
<evidence type="ECO:0000313" key="2">
    <source>
        <dbReference type="EMBL" id="SCV72119.1"/>
    </source>
</evidence>
<keyword evidence="3" id="KW-1185">Reference proteome</keyword>
<feature type="domain" description="Peptidase A1" evidence="1">
    <location>
        <begin position="1"/>
        <end position="125"/>
    </location>
</feature>
<dbReference type="InterPro" id="IPR021109">
    <property type="entry name" value="Peptidase_aspartic_dom_sf"/>
</dbReference>